<evidence type="ECO:0000313" key="3">
    <source>
        <dbReference type="Proteomes" id="UP000243459"/>
    </source>
</evidence>
<dbReference type="Proteomes" id="UP000243459">
    <property type="component" value="Chromosome 9"/>
</dbReference>
<feature type="compositionally biased region" description="Polar residues" evidence="1">
    <location>
        <begin position="8"/>
        <end position="33"/>
    </location>
</feature>
<sequence length="347" mass="37395">MHKHSTKQKLTNVPFATNSSHRGRSPSTSLNGTPSSPSVSHLLPLSLLPCSFDLRSNEMTYPSACHLLTRGTRTPLQQNDLPPSTPLLQRSSSTPPTAEEAPRSSSVCSNGTTQIGAPLPGQELSGTLFPPPSHAQTLSLPARNPPTHFEVQGFPSADLEPRPDPHPRSVHSIGTPSVQNRASFRPSEEASSPERQAWWSRRTGYGRPSAAAAAAALRLLQRGGARCCAAAARGGRRRGAAARLVGRSGGGEGEGRGECRGGRFGDSGERGTKGRREEPWRNRMRERGVGLKKGGRVRRVRACRCGSATPRVAERRGGAVFKERREGDGMRSNHVAEERKGEHYSFN</sequence>
<dbReference type="AlphaFoldDB" id="A0A5P1E865"/>
<protein>
    <submittedName>
        <fullName evidence="2">Uncharacterized protein</fullName>
    </submittedName>
</protein>
<feature type="compositionally biased region" description="Polar residues" evidence="1">
    <location>
        <begin position="103"/>
        <end position="115"/>
    </location>
</feature>
<feature type="region of interest" description="Disordered" evidence="1">
    <location>
        <begin position="72"/>
        <end position="196"/>
    </location>
</feature>
<evidence type="ECO:0000313" key="2">
    <source>
        <dbReference type="EMBL" id="ONK58770.1"/>
    </source>
</evidence>
<dbReference type="EMBL" id="CM007389">
    <property type="protein sequence ID" value="ONK58770.1"/>
    <property type="molecule type" value="Genomic_DNA"/>
</dbReference>
<proteinExistence type="predicted"/>
<keyword evidence="3" id="KW-1185">Reference proteome</keyword>
<dbReference type="Gramene" id="ONK58770">
    <property type="protein sequence ID" value="ONK58770"/>
    <property type="gene ID" value="A4U43_C09F16470"/>
</dbReference>
<feature type="compositionally biased region" description="Polar residues" evidence="1">
    <location>
        <begin position="172"/>
        <end position="182"/>
    </location>
</feature>
<reference evidence="3" key="1">
    <citation type="journal article" date="2017" name="Nat. Commun.">
        <title>The asparagus genome sheds light on the origin and evolution of a young Y chromosome.</title>
        <authorList>
            <person name="Harkess A."/>
            <person name="Zhou J."/>
            <person name="Xu C."/>
            <person name="Bowers J.E."/>
            <person name="Van der Hulst R."/>
            <person name="Ayyampalayam S."/>
            <person name="Mercati F."/>
            <person name="Riccardi P."/>
            <person name="McKain M.R."/>
            <person name="Kakrana A."/>
            <person name="Tang H."/>
            <person name="Ray J."/>
            <person name="Groenendijk J."/>
            <person name="Arikit S."/>
            <person name="Mathioni S.M."/>
            <person name="Nakano M."/>
            <person name="Shan H."/>
            <person name="Telgmann-Rauber A."/>
            <person name="Kanno A."/>
            <person name="Yue Z."/>
            <person name="Chen H."/>
            <person name="Li W."/>
            <person name="Chen Y."/>
            <person name="Xu X."/>
            <person name="Zhang Y."/>
            <person name="Luo S."/>
            <person name="Chen H."/>
            <person name="Gao J."/>
            <person name="Mao Z."/>
            <person name="Pires J.C."/>
            <person name="Luo M."/>
            <person name="Kudrna D."/>
            <person name="Wing R.A."/>
            <person name="Meyers B.C."/>
            <person name="Yi K."/>
            <person name="Kong H."/>
            <person name="Lavrijsen P."/>
            <person name="Sunseri F."/>
            <person name="Falavigna A."/>
            <person name="Ye Y."/>
            <person name="Leebens-Mack J.H."/>
            <person name="Chen G."/>
        </authorList>
    </citation>
    <scope>NUCLEOTIDE SEQUENCE [LARGE SCALE GENOMIC DNA]</scope>
    <source>
        <strain evidence="3">cv. DH0086</strain>
    </source>
</reference>
<feature type="compositionally biased region" description="Basic and acidic residues" evidence="1">
    <location>
        <begin position="253"/>
        <end position="278"/>
    </location>
</feature>
<feature type="region of interest" description="Disordered" evidence="1">
    <location>
        <begin position="1"/>
        <end position="39"/>
    </location>
</feature>
<feature type="compositionally biased region" description="Polar residues" evidence="1">
    <location>
        <begin position="72"/>
        <end position="96"/>
    </location>
</feature>
<name>A0A5P1E865_ASPOF</name>
<feature type="region of interest" description="Disordered" evidence="1">
    <location>
        <begin position="314"/>
        <end position="347"/>
    </location>
</feature>
<gene>
    <name evidence="2" type="ORF">A4U43_C09F16470</name>
</gene>
<accession>A0A5P1E865</accession>
<feature type="region of interest" description="Disordered" evidence="1">
    <location>
        <begin position="245"/>
        <end position="278"/>
    </location>
</feature>
<organism evidence="2 3">
    <name type="scientific">Asparagus officinalis</name>
    <name type="common">Garden asparagus</name>
    <dbReference type="NCBI Taxonomy" id="4686"/>
    <lineage>
        <taxon>Eukaryota</taxon>
        <taxon>Viridiplantae</taxon>
        <taxon>Streptophyta</taxon>
        <taxon>Embryophyta</taxon>
        <taxon>Tracheophyta</taxon>
        <taxon>Spermatophyta</taxon>
        <taxon>Magnoliopsida</taxon>
        <taxon>Liliopsida</taxon>
        <taxon>Asparagales</taxon>
        <taxon>Asparagaceae</taxon>
        <taxon>Asparagoideae</taxon>
        <taxon>Asparagus</taxon>
    </lineage>
</organism>
<evidence type="ECO:0000256" key="1">
    <source>
        <dbReference type="SAM" id="MobiDB-lite"/>
    </source>
</evidence>